<keyword evidence="3 7" id="KW-0689">Ribosomal protein</keyword>
<evidence type="ECO:0000256" key="1">
    <source>
        <dbReference type="ARBA" id="ARBA00009512"/>
    </source>
</evidence>
<comment type="caution">
    <text evidence="8">The sequence shown here is derived from an EMBL/GenBank/DDBJ whole genome shotgun (WGS) entry which is preliminary data.</text>
</comment>
<dbReference type="OrthoDB" id="9812702at2"/>
<accession>A0A2M9XBA2</accession>
<keyword evidence="7" id="KW-0699">rRNA-binding</keyword>
<dbReference type="CDD" id="cd00473">
    <property type="entry name" value="bS6"/>
    <property type="match status" value="1"/>
</dbReference>
<dbReference type="GO" id="GO:1990904">
    <property type="term" value="C:ribonucleoprotein complex"/>
    <property type="evidence" value="ECO:0007669"/>
    <property type="project" value="UniProtKB-KW"/>
</dbReference>
<dbReference type="RefSeq" id="WP_100707052.1">
    <property type="nucleotide sequence ID" value="NZ_NPDL01000005.1"/>
</dbReference>
<evidence type="ECO:0000256" key="3">
    <source>
        <dbReference type="ARBA" id="ARBA00022980"/>
    </source>
</evidence>
<keyword evidence="4 7" id="KW-0687">Ribonucleoprotein</keyword>
<keyword evidence="2 7" id="KW-0694">RNA-binding</keyword>
<dbReference type="HAMAP" id="MF_00360">
    <property type="entry name" value="Ribosomal_bS6"/>
    <property type="match status" value="1"/>
</dbReference>
<dbReference type="InterPro" id="IPR014717">
    <property type="entry name" value="Transl_elong_EF1B/ribsomal_bS6"/>
</dbReference>
<sequence length="91" mass="10687">MRNYEITTITRSTSKEVAKTEVLEIFKKHSINVTAEEDWGQKKLWHPIQHQDYGIFTHFKVNAEQSALEKVERDFGLNQNLLRSMIVRLNG</sequence>
<organism evidence="8 9">
    <name type="scientific">Leptospira hartskeerlii</name>
    <dbReference type="NCBI Taxonomy" id="2023177"/>
    <lineage>
        <taxon>Bacteria</taxon>
        <taxon>Pseudomonadati</taxon>
        <taxon>Spirochaetota</taxon>
        <taxon>Spirochaetia</taxon>
        <taxon>Leptospirales</taxon>
        <taxon>Leptospiraceae</taxon>
        <taxon>Leptospira</taxon>
    </lineage>
</organism>
<protein>
    <recommendedName>
        <fullName evidence="6 7">Small ribosomal subunit protein bS6</fullName>
    </recommendedName>
</protein>
<evidence type="ECO:0000256" key="6">
    <source>
        <dbReference type="ARBA" id="ARBA00035294"/>
    </source>
</evidence>
<reference evidence="8 9" key="1">
    <citation type="submission" date="2017-07" db="EMBL/GenBank/DDBJ databases">
        <title>Leptospira spp. isolated from tropical soils.</title>
        <authorList>
            <person name="Thibeaux R."/>
            <person name="Iraola G."/>
            <person name="Ferres I."/>
            <person name="Bierque E."/>
            <person name="Girault D."/>
            <person name="Soupe-Gilbert M.-E."/>
            <person name="Picardeau M."/>
            <person name="Goarant C."/>
        </authorList>
    </citation>
    <scope>NUCLEOTIDE SEQUENCE [LARGE SCALE GENOMIC DNA]</scope>
    <source>
        <strain evidence="8 9">MCA1-C-A1</strain>
    </source>
</reference>
<dbReference type="AlphaFoldDB" id="A0A2M9XBA2"/>
<dbReference type="GO" id="GO:0003735">
    <property type="term" value="F:structural constituent of ribosome"/>
    <property type="evidence" value="ECO:0007669"/>
    <property type="project" value="InterPro"/>
</dbReference>
<dbReference type="GO" id="GO:0005840">
    <property type="term" value="C:ribosome"/>
    <property type="evidence" value="ECO:0007669"/>
    <property type="project" value="UniProtKB-KW"/>
</dbReference>
<keyword evidence="9" id="KW-1185">Reference proteome</keyword>
<evidence type="ECO:0000313" key="8">
    <source>
        <dbReference type="EMBL" id="PJZ24971.1"/>
    </source>
</evidence>
<comment type="function">
    <text evidence="5 7">Binds together with bS18 to 16S ribosomal RNA.</text>
</comment>
<dbReference type="Gene3D" id="3.30.70.60">
    <property type="match status" value="1"/>
</dbReference>
<dbReference type="SUPFAM" id="SSF54995">
    <property type="entry name" value="Ribosomal protein S6"/>
    <property type="match status" value="1"/>
</dbReference>
<dbReference type="GO" id="GO:0006412">
    <property type="term" value="P:translation"/>
    <property type="evidence" value="ECO:0007669"/>
    <property type="project" value="UniProtKB-UniRule"/>
</dbReference>
<dbReference type="EMBL" id="NPDN01000006">
    <property type="protein sequence ID" value="PJZ24971.1"/>
    <property type="molecule type" value="Genomic_DNA"/>
</dbReference>
<evidence type="ECO:0000256" key="4">
    <source>
        <dbReference type="ARBA" id="ARBA00023274"/>
    </source>
</evidence>
<dbReference type="Pfam" id="PF01250">
    <property type="entry name" value="Ribosomal_S6"/>
    <property type="match status" value="1"/>
</dbReference>
<evidence type="ECO:0000256" key="5">
    <source>
        <dbReference type="ARBA" id="ARBA00035104"/>
    </source>
</evidence>
<dbReference type="Proteomes" id="UP000232196">
    <property type="component" value="Unassembled WGS sequence"/>
</dbReference>
<dbReference type="InterPro" id="IPR000529">
    <property type="entry name" value="Ribosomal_bS6"/>
</dbReference>
<proteinExistence type="inferred from homology"/>
<comment type="similarity">
    <text evidence="1 7">Belongs to the bacterial ribosomal protein bS6 family.</text>
</comment>
<evidence type="ECO:0000313" key="9">
    <source>
        <dbReference type="Proteomes" id="UP000232196"/>
    </source>
</evidence>
<evidence type="ECO:0000256" key="7">
    <source>
        <dbReference type="HAMAP-Rule" id="MF_00360"/>
    </source>
</evidence>
<dbReference type="InterPro" id="IPR020814">
    <property type="entry name" value="Ribosomal_S6_plastid/chlpt"/>
</dbReference>
<dbReference type="GO" id="GO:0019843">
    <property type="term" value="F:rRNA binding"/>
    <property type="evidence" value="ECO:0007669"/>
    <property type="project" value="UniProtKB-UniRule"/>
</dbReference>
<gene>
    <name evidence="7" type="primary">rpsF</name>
    <name evidence="8" type="ORF">CH357_12175</name>
</gene>
<name>A0A2M9XBA2_9LEPT</name>
<dbReference type="NCBIfam" id="TIGR00166">
    <property type="entry name" value="S6"/>
    <property type="match status" value="1"/>
</dbReference>
<evidence type="ECO:0000256" key="2">
    <source>
        <dbReference type="ARBA" id="ARBA00022884"/>
    </source>
</evidence>
<dbReference type="InterPro" id="IPR035980">
    <property type="entry name" value="Ribosomal_bS6_sf"/>
</dbReference>